<dbReference type="Gene3D" id="3.40.50.12370">
    <property type="match status" value="1"/>
</dbReference>
<dbReference type="PANTHER" id="PTHR46268">
    <property type="entry name" value="STRESS RESPONSE PROTEIN NHAX"/>
    <property type="match status" value="1"/>
</dbReference>
<dbReference type="RefSeq" id="WP_147934067.1">
    <property type="nucleotide sequence ID" value="NZ_VPFD01000005.1"/>
</dbReference>
<dbReference type="PRINTS" id="PR01438">
    <property type="entry name" value="UNVRSLSTRESS"/>
</dbReference>
<comment type="caution">
    <text evidence="3">The sequence shown here is derived from an EMBL/GenBank/DDBJ whole genome shotgun (WGS) entry which is preliminary data.</text>
</comment>
<sequence>MFKTILVHVDGGPCQESRLRAAALLADTHGAHLVGSAATGLSMASYAVLNGSMAMPVSNREFQELRDAVTVVLDDFVAQAERLGVHGAETRMVEDADRDGLLLQARYADLVVVSQDLSRDHGRGRATTERGLPQYLALHGARPVLVVPDTYHGKPIPGDALVGWDGSMPAQRAINAALPLLAQAGTVHLALVNPDLQSGLHGDEPGADMAHYLARHGLKVDVAVAHTRATEGEALMDMARDCHAGLMVTGAFGHSRYREWILGGVTRDVLDHAPTPLLIAH</sequence>
<dbReference type="PANTHER" id="PTHR46268:SF15">
    <property type="entry name" value="UNIVERSAL STRESS PROTEIN HP_0031"/>
    <property type="match status" value="1"/>
</dbReference>
<reference evidence="3 4" key="1">
    <citation type="submission" date="2019-08" db="EMBL/GenBank/DDBJ databases">
        <title>Massilia golmudensis sp. nov., isolated from sand in the Qinghai-Tibetan Plateau.</title>
        <authorList>
            <person name="Zhang B."/>
        </authorList>
    </citation>
    <scope>NUCLEOTIDE SEQUENCE [LARGE SCALE GENOMIC DNA]</scope>
    <source>
        <strain evidence="3 4">GEM5</strain>
    </source>
</reference>
<dbReference type="AlphaFoldDB" id="A0A5C7G4N1"/>
<evidence type="ECO:0000313" key="3">
    <source>
        <dbReference type="EMBL" id="TXG00805.1"/>
    </source>
</evidence>
<keyword evidence="4" id="KW-1185">Reference proteome</keyword>
<dbReference type="InterPro" id="IPR006015">
    <property type="entry name" value="Universal_stress_UspA"/>
</dbReference>
<evidence type="ECO:0000256" key="1">
    <source>
        <dbReference type="ARBA" id="ARBA00008791"/>
    </source>
</evidence>
<feature type="domain" description="UspA" evidence="2">
    <location>
        <begin position="161"/>
        <end position="280"/>
    </location>
</feature>
<name>A0A5C7G4N1_9BURK</name>
<comment type="similarity">
    <text evidence="1">Belongs to the universal stress protein A family.</text>
</comment>
<dbReference type="InterPro" id="IPR006016">
    <property type="entry name" value="UspA"/>
</dbReference>
<proteinExistence type="inferred from homology"/>
<dbReference type="CDD" id="cd00293">
    <property type="entry name" value="USP-like"/>
    <property type="match status" value="1"/>
</dbReference>
<dbReference type="SUPFAM" id="SSF52402">
    <property type="entry name" value="Adenine nucleotide alpha hydrolases-like"/>
    <property type="match status" value="2"/>
</dbReference>
<gene>
    <name evidence="3" type="ORF">FVD38_06485</name>
</gene>
<dbReference type="Pfam" id="PF00582">
    <property type="entry name" value="Usp"/>
    <property type="match status" value="1"/>
</dbReference>
<accession>A0A5C7G4N1</accession>
<protein>
    <submittedName>
        <fullName evidence="3">Universal stress protein</fullName>
    </submittedName>
</protein>
<dbReference type="Proteomes" id="UP000321413">
    <property type="component" value="Unassembled WGS sequence"/>
</dbReference>
<evidence type="ECO:0000313" key="4">
    <source>
        <dbReference type="Proteomes" id="UP000321413"/>
    </source>
</evidence>
<dbReference type="EMBL" id="VPFD01000005">
    <property type="protein sequence ID" value="TXG00805.1"/>
    <property type="molecule type" value="Genomic_DNA"/>
</dbReference>
<organism evidence="3 4">
    <name type="scientific">Massilia arenae</name>
    <dbReference type="NCBI Taxonomy" id="2603288"/>
    <lineage>
        <taxon>Bacteria</taxon>
        <taxon>Pseudomonadati</taxon>
        <taxon>Pseudomonadota</taxon>
        <taxon>Betaproteobacteria</taxon>
        <taxon>Burkholderiales</taxon>
        <taxon>Oxalobacteraceae</taxon>
        <taxon>Telluria group</taxon>
        <taxon>Massilia</taxon>
    </lineage>
</organism>
<evidence type="ECO:0000259" key="2">
    <source>
        <dbReference type="Pfam" id="PF00582"/>
    </source>
</evidence>